<organism evidence="2">
    <name type="scientific">Talaromyces marneffei PM1</name>
    <dbReference type="NCBI Taxonomy" id="1077442"/>
    <lineage>
        <taxon>Eukaryota</taxon>
        <taxon>Fungi</taxon>
        <taxon>Dikarya</taxon>
        <taxon>Ascomycota</taxon>
        <taxon>Pezizomycotina</taxon>
        <taxon>Eurotiomycetes</taxon>
        <taxon>Eurotiomycetidae</taxon>
        <taxon>Eurotiales</taxon>
        <taxon>Trichocomaceae</taxon>
        <taxon>Talaromyces</taxon>
        <taxon>Talaromyces sect. Talaromyces</taxon>
    </lineage>
</organism>
<feature type="non-terminal residue" evidence="2">
    <location>
        <position position="1"/>
    </location>
</feature>
<protein>
    <submittedName>
        <fullName evidence="2">Uncharacterized protein</fullName>
    </submittedName>
</protein>
<feature type="compositionally biased region" description="Basic and acidic residues" evidence="1">
    <location>
        <begin position="25"/>
        <end position="42"/>
    </location>
</feature>
<reference key="1">
    <citation type="journal article" date="2014" name="PLoS Genet.">
        <title>Signature Gene Expression Reveals Novel Clues to the Molecular Mechanisms of Dimorphic Transition in Penicillium marneffei.</title>
        <authorList>
            <person name="Yang E."/>
            <person name="Wang G."/>
            <person name="Cai J."/>
            <person name="Woo P.C."/>
            <person name="Lau S.K."/>
            <person name="Yuen K.-Y."/>
            <person name="Chow W.-N."/>
            <person name="Lin X."/>
        </authorList>
    </citation>
    <scope>NUCLEOTIDE SEQUENCE [LARGE SCALE GENOMIC DNA]</scope>
    <source>
        <strain>PM1</strain>
    </source>
</reference>
<dbReference type="AlphaFoldDB" id="A0A093Y0Q9"/>
<evidence type="ECO:0000313" key="2">
    <source>
        <dbReference type="EMBL" id="KFX51088.1"/>
    </source>
</evidence>
<dbReference type="EMBL" id="JPOX01000006">
    <property type="protein sequence ID" value="KFX51089.1"/>
    <property type="molecule type" value="Genomic_DNA"/>
</dbReference>
<name>A0A093Y0Q9_TALMA</name>
<gene>
    <name evidence="2" type="ORF">GQ26_0063300</name>
</gene>
<sequence>KDRDAEGFDAPALPVGITPGALSREGARRTFHPDVGSKEGLSRKSLVQPVTPRERRRVQLAGAG</sequence>
<dbReference type="HOGENOM" id="CLU_2874095_0_0_1"/>
<proteinExistence type="predicted"/>
<evidence type="ECO:0000256" key="1">
    <source>
        <dbReference type="SAM" id="MobiDB-lite"/>
    </source>
</evidence>
<reference evidence="2" key="2">
    <citation type="journal article" date="2014" name="PLoS Genet.">
        <title>Signature gene expression reveals novel clues to the molecular mechanisms of dimorphic transition in Penicillium marneffei.</title>
        <authorList>
            <person name="Yang E."/>
            <person name="Wang G."/>
            <person name="Cai J."/>
            <person name="Woo P.C."/>
            <person name="Lau S.K."/>
            <person name="Yuen K.-Y."/>
            <person name="Chow W.-N."/>
            <person name="Lin X."/>
        </authorList>
    </citation>
    <scope>NUCLEOTIDE SEQUENCE</scope>
    <source>
        <strain evidence="2">PM1</strain>
    </source>
</reference>
<accession>A0A093Y0Q9</accession>
<feature type="region of interest" description="Disordered" evidence="1">
    <location>
        <begin position="1"/>
        <end position="64"/>
    </location>
</feature>
<dbReference type="EMBL" id="JPOX01000006">
    <property type="protein sequence ID" value="KFX51088.1"/>
    <property type="molecule type" value="Genomic_DNA"/>
</dbReference>
<comment type="caution">
    <text evidence="2">The sequence shown here is derived from an EMBL/GenBank/DDBJ whole genome shotgun (WGS) entry which is preliminary data.</text>
</comment>